<keyword evidence="2" id="KW-0732">Signal</keyword>
<organism evidence="3 4">
    <name type="scientific">Pyrocoelia pectoralis</name>
    <dbReference type="NCBI Taxonomy" id="417401"/>
    <lineage>
        <taxon>Eukaryota</taxon>
        <taxon>Metazoa</taxon>
        <taxon>Ecdysozoa</taxon>
        <taxon>Arthropoda</taxon>
        <taxon>Hexapoda</taxon>
        <taxon>Insecta</taxon>
        <taxon>Pterygota</taxon>
        <taxon>Neoptera</taxon>
        <taxon>Endopterygota</taxon>
        <taxon>Coleoptera</taxon>
        <taxon>Polyphaga</taxon>
        <taxon>Elateriformia</taxon>
        <taxon>Elateroidea</taxon>
        <taxon>Lampyridae</taxon>
        <taxon>Lampyrinae</taxon>
        <taxon>Pyrocoelia</taxon>
    </lineage>
</organism>
<evidence type="ECO:0000313" key="4">
    <source>
        <dbReference type="Proteomes" id="UP001329430"/>
    </source>
</evidence>
<gene>
    <name evidence="3" type="ORF">RI129_004277</name>
</gene>
<evidence type="ECO:0000256" key="2">
    <source>
        <dbReference type="SAM" id="SignalP"/>
    </source>
</evidence>
<evidence type="ECO:0000256" key="1">
    <source>
        <dbReference type="SAM" id="MobiDB-lite"/>
    </source>
</evidence>
<protein>
    <submittedName>
        <fullName evidence="3">Uncharacterized protein</fullName>
    </submittedName>
</protein>
<keyword evidence="4" id="KW-1185">Reference proteome</keyword>
<name>A0AAN7VII7_9COLE</name>
<sequence length="178" mass="20093">MQFYVVFGLILAVVVAEPPVKPVFLARYALSLQQPQQQAQFLPLPLSGYQVARLEQLPQVYNTPQPVVPESEKNATDDSKEIPSNDETTPKTVANRPNIKNQEKKSEKLIEGEEQTDEGAYYLYHPSGALQKVSYSTFNDAQQMAYSAQLKLQNIQPISGPIYTYNPDSVVYHQFQLQ</sequence>
<evidence type="ECO:0000313" key="3">
    <source>
        <dbReference type="EMBL" id="KAK5645813.1"/>
    </source>
</evidence>
<feature type="signal peptide" evidence="2">
    <location>
        <begin position="1"/>
        <end position="16"/>
    </location>
</feature>
<reference evidence="3 4" key="1">
    <citation type="journal article" date="2024" name="Insects">
        <title>An Improved Chromosome-Level Genome Assembly of the Firefly Pyrocoelia pectoralis.</title>
        <authorList>
            <person name="Fu X."/>
            <person name="Meyer-Rochow V.B."/>
            <person name="Ballantyne L."/>
            <person name="Zhu X."/>
        </authorList>
    </citation>
    <scope>NUCLEOTIDE SEQUENCE [LARGE SCALE GENOMIC DNA]</scope>
    <source>
        <strain evidence="3">XCY_ONT2</strain>
    </source>
</reference>
<feature type="compositionally biased region" description="Basic and acidic residues" evidence="1">
    <location>
        <begin position="70"/>
        <end position="83"/>
    </location>
</feature>
<comment type="caution">
    <text evidence="3">The sequence shown here is derived from an EMBL/GenBank/DDBJ whole genome shotgun (WGS) entry which is preliminary data.</text>
</comment>
<dbReference type="AlphaFoldDB" id="A0AAN7VII7"/>
<feature type="chain" id="PRO_5043037451" evidence="2">
    <location>
        <begin position="17"/>
        <end position="178"/>
    </location>
</feature>
<feature type="compositionally biased region" description="Basic and acidic residues" evidence="1">
    <location>
        <begin position="101"/>
        <end position="111"/>
    </location>
</feature>
<dbReference type="Proteomes" id="UP001329430">
    <property type="component" value="Chromosome 3"/>
</dbReference>
<feature type="region of interest" description="Disordered" evidence="1">
    <location>
        <begin position="62"/>
        <end position="112"/>
    </location>
</feature>
<accession>A0AAN7VII7</accession>
<dbReference type="EMBL" id="JAVRBK010000003">
    <property type="protein sequence ID" value="KAK5645813.1"/>
    <property type="molecule type" value="Genomic_DNA"/>
</dbReference>
<proteinExistence type="predicted"/>